<name>A0ABV7VSL5_9GAMM</name>
<evidence type="ECO:0000256" key="4">
    <source>
        <dbReference type="ARBA" id="ARBA00022801"/>
    </source>
</evidence>
<dbReference type="InterPro" id="IPR004610">
    <property type="entry name" value="RecJ"/>
</dbReference>
<dbReference type="RefSeq" id="WP_376865226.1">
    <property type="nucleotide sequence ID" value="NZ_JBHRYB010000005.1"/>
</dbReference>
<evidence type="ECO:0000259" key="7">
    <source>
        <dbReference type="Pfam" id="PF02272"/>
    </source>
</evidence>
<feature type="domain" description="DDH" evidence="6">
    <location>
        <begin position="69"/>
        <end position="226"/>
    </location>
</feature>
<keyword evidence="3" id="KW-0540">Nuclease</keyword>
<dbReference type="InterPro" id="IPR041122">
    <property type="entry name" value="RecJ_OB"/>
</dbReference>
<dbReference type="InterPro" id="IPR001667">
    <property type="entry name" value="DDH_dom"/>
</dbReference>
<evidence type="ECO:0000313" key="9">
    <source>
        <dbReference type="EMBL" id="MFC3679516.1"/>
    </source>
</evidence>
<evidence type="ECO:0000259" key="6">
    <source>
        <dbReference type="Pfam" id="PF01368"/>
    </source>
</evidence>
<dbReference type="SUPFAM" id="SSF64182">
    <property type="entry name" value="DHH phosphoesterases"/>
    <property type="match status" value="1"/>
</dbReference>
<dbReference type="PANTHER" id="PTHR30255">
    <property type="entry name" value="SINGLE-STRANDED-DNA-SPECIFIC EXONUCLEASE RECJ"/>
    <property type="match status" value="1"/>
</dbReference>
<feature type="domain" description="DHHA1" evidence="7">
    <location>
        <begin position="351"/>
        <end position="447"/>
    </location>
</feature>
<dbReference type="NCBIfam" id="TIGR00644">
    <property type="entry name" value="recJ"/>
    <property type="match status" value="1"/>
</dbReference>
<gene>
    <name evidence="9" type="primary">recJ</name>
    <name evidence="9" type="ORF">ACFOMG_05245</name>
</gene>
<comment type="similarity">
    <text evidence="1">Belongs to the RecJ family.</text>
</comment>
<dbReference type="Gene3D" id="3.10.310.30">
    <property type="match status" value="1"/>
</dbReference>
<dbReference type="EMBL" id="JBHRYB010000005">
    <property type="protein sequence ID" value="MFC3679516.1"/>
    <property type="molecule type" value="Genomic_DNA"/>
</dbReference>
<dbReference type="InterPro" id="IPR003156">
    <property type="entry name" value="DHHA1_dom"/>
</dbReference>
<keyword evidence="5 9" id="KW-0269">Exonuclease</keyword>
<comment type="caution">
    <text evidence="9">The sequence shown here is derived from an EMBL/GenBank/DDBJ whole genome shotgun (WGS) entry which is preliminary data.</text>
</comment>
<dbReference type="GO" id="GO:0004527">
    <property type="term" value="F:exonuclease activity"/>
    <property type="evidence" value="ECO:0007669"/>
    <property type="project" value="UniProtKB-KW"/>
</dbReference>
<dbReference type="PANTHER" id="PTHR30255:SF2">
    <property type="entry name" value="SINGLE-STRANDED-DNA-SPECIFIC EXONUCLEASE RECJ"/>
    <property type="match status" value="1"/>
</dbReference>
<evidence type="ECO:0000256" key="5">
    <source>
        <dbReference type="ARBA" id="ARBA00022839"/>
    </source>
</evidence>
<keyword evidence="4" id="KW-0378">Hydrolase</keyword>
<dbReference type="Proteomes" id="UP001595722">
    <property type="component" value="Unassembled WGS sequence"/>
</dbReference>
<accession>A0ABV7VSL5</accession>
<evidence type="ECO:0000313" key="10">
    <source>
        <dbReference type="Proteomes" id="UP001595722"/>
    </source>
</evidence>
<dbReference type="Pfam" id="PF02272">
    <property type="entry name" value="DHHA1"/>
    <property type="match status" value="1"/>
</dbReference>
<sequence length="573" mass="62907">MKHIISRPLPAHWQLNSLHPRLQRIYAARGVTREQQLELQLKHLLPWQTLKGIDAAVELLLPVVRDQQKLLVVGDFDVDGATSTALAIRALKLMGATQLDYLVPNRFDFGYGLSPELVAVAARRQPDLIMTVDNGIASVAGVAAAHQAGIKVLVTDHHLAGDELPAADAIVNPNQPGCEFASKAACGCSVVFYVMLALRSRLLQLDLLPAAGANMAQLLDLVALATVADVVPLDYNNRILVEQGLRRIRAGQVQPGIDALLRVAGKAPERVVSSDFGFALGPRLNAAGRLDDMSLGIECLLSDDSRLALSMAHELDELNRSRREIEQGMQQQAMTYVQQFQAADNLPTGLCLYQADWHQGVIGILASRIKDKVHRPVIAFAADEQNAGELKGSARSISGLHMRDALDEVDKRSPGLIKKFGGHAMAAGLTLNAGCYQQFAEVFDQVCRRQLNDEQLQQVIETDGELEPAEFTLALARELKWAGPWGQAFPEPVFSGRFRLVQQRIVGERHLKLVLQPVSSELLLDGIYFNIDPACWPNHQTELVSAAFQLEVNEFRGQQNVQLLIRHLAADIN</sequence>
<evidence type="ECO:0000259" key="8">
    <source>
        <dbReference type="Pfam" id="PF17768"/>
    </source>
</evidence>
<evidence type="ECO:0000256" key="1">
    <source>
        <dbReference type="ARBA" id="ARBA00005915"/>
    </source>
</evidence>
<dbReference type="Pfam" id="PF17768">
    <property type="entry name" value="RecJ_OB"/>
    <property type="match status" value="1"/>
</dbReference>
<reference evidence="10" key="1">
    <citation type="journal article" date="2019" name="Int. J. Syst. Evol. Microbiol.">
        <title>The Global Catalogue of Microorganisms (GCM) 10K type strain sequencing project: providing services to taxonomists for standard genome sequencing and annotation.</title>
        <authorList>
            <consortium name="The Broad Institute Genomics Platform"/>
            <consortium name="The Broad Institute Genome Sequencing Center for Infectious Disease"/>
            <person name="Wu L."/>
            <person name="Ma J."/>
        </authorList>
    </citation>
    <scope>NUCLEOTIDE SEQUENCE [LARGE SCALE GENOMIC DNA]</scope>
    <source>
        <strain evidence="10">KCTC 42424</strain>
    </source>
</reference>
<dbReference type="InterPro" id="IPR038763">
    <property type="entry name" value="DHH_sf"/>
</dbReference>
<dbReference type="Pfam" id="PF01368">
    <property type="entry name" value="DHH"/>
    <property type="match status" value="1"/>
</dbReference>
<evidence type="ECO:0000256" key="2">
    <source>
        <dbReference type="ARBA" id="ARBA00019841"/>
    </source>
</evidence>
<keyword evidence="10" id="KW-1185">Reference proteome</keyword>
<proteinExistence type="inferred from homology"/>
<evidence type="ECO:0000256" key="3">
    <source>
        <dbReference type="ARBA" id="ARBA00022722"/>
    </source>
</evidence>
<protein>
    <recommendedName>
        <fullName evidence="2">Single-stranded-DNA-specific exonuclease RecJ</fullName>
    </recommendedName>
</protein>
<organism evidence="9 10">
    <name type="scientific">Bacterioplanoides pacificum</name>
    <dbReference type="NCBI Taxonomy" id="1171596"/>
    <lineage>
        <taxon>Bacteria</taxon>
        <taxon>Pseudomonadati</taxon>
        <taxon>Pseudomonadota</taxon>
        <taxon>Gammaproteobacteria</taxon>
        <taxon>Oceanospirillales</taxon>
        <taxon>Oceanospirillaceae</taxon>
        <taxon>Bacterioplanoides</taxon>
    </lineage>
</organism>
<feature type="domain" description="RecJ OB" evidence="8">
    <location>
        <begin position="462"/>
        <end position="567"/>
    </location>
</feature>
<dbReference type="InterPro" id="IPR051673">
    <property type="entry name" value="SSDNA_exonuclease_RecJ"/>
</dbReference>
<dbReference type="Gene3D" id="3.90.1640.30">
    <property type="match status" value="1"/>
</dbReference>